<organism evidence="3 4">
    <name type="scientific">Streptomyces sanglieri</name>
    <dbReference type="NCBI Taxonomy" id="193460"/>
    <lineage>
        <taxon>Bacteria</taxon>
        <taxon>Bacillati</taxon>
        <taxon>Actinomycetota</taxon>
        <taxon>Actinomycetes</taxon>
        <taxon>Kitasatosporales</taxon>
        <taxon>Streptomycetaceae</taxon>
        <taxon>Streptomyces</taxon>
    </lineage>
</organism>
<gene>
    <name evidence="3" type="ORF">ACFQ2K_14330</name>
</gene>
<feature type="transmembrane region" description="Helical" evidence="2">
    <location>
        <begin position="45"/>
        <end position="70"/>
    </location>
</feature>
<protein>
    <recommendedName>
        <fullName evidence="5">Amino acid permease</fullName>
    </recommendedName>
</protein>
<comment type="caution">
    <text evidence="3">The sequence shown here is derived from an EMBL/GenBank/DDBJ whole genome shotgun (WGS) entry which is preliminary data.</text>
</comment>
<keyword evidence="2" id="KW-0812">Transmembrane</keyword>
<evidence type="ECO:0000256" key="2">
    <source>
        <dbReference type="SAM" id="Phobius"/>
    </source>
</evidence>
<keyword evidence="4" id="KW-1185">Reference proteome</keyword>
<sequence>MTHPSTAVPPPAPPAASGPCAADPAPPSGGPSGSLAKGQIGTFDLVFFVVAAAAPLTVLAGVAPFAIGIGGPGTPLGYLVSGALLVLFAAGFTAMSRYVRNAGAFYAYVARGSAVPSASPRPTWRRSRTTSSPPVSPPGSATSPRRP</sequence>
<accession>A0ABW2WSZ6</accession>
<feature type="region of interest" description="Disordered" evidence="1">
    <location>
        <begin position="115"/>
        <end position="147"/>
    </location>
</feature>
<dbReference type="Proteomes" id="UP001596915">
    <property type="component" value="Unassembled WGS sequence"/>
</dbReference>
<keyword evidence="2" id="KW-0472">Membrane</keyword>
<dbReference type="EMBL" id="JBHTGL010000008">
    <property type="protein sequence ID" value="MFD0623781.1"/>
    <property type="molecule type" value="Genomic_DNA"/>
</dbReference>
<name>A0ABW2WSZ6_9ACTN</name>
<evidence type="ECO:0008006" key="5">
    <source>
        <dbReference type="Google" id="ProtNLM"/>
    </source>
</evidence>
<feature type="region of interest" description="Disordered" evidence="1">
    <location>
        <begin position="1"/>
        <end position="34"/>
    </location>
</feature>
<feature type="compositionally biased region" description="Low complexity" evidence="1">
    <location>
        <begin position="129"/>
        <end position="147"/>
    </location>
</feature>
<feature type="transmembrane region" description="Helical" evidence="2">
    <location>
        <begin position="76"/>
        <end position="95"/>
    </location>
</feature>
<evidence type="ECO:0000313" key="4">
    <source>
        <dbReference type="Proteomes" id="UP001596915"/>
    </source>
</evidence>
<evidence type="ECO:0000313" key="3">
    <source>
        <dbReference type="EMBL" id="MFD0623781.1"/>
    </source>
</evidence>
<feature type="compositionally biased region" description="Pro residues" evidence="1">
    <location>
        <begin position="7"/>
        <end position="16"/>
    </location>
</feature>
<keyword evidence="2" id="KW-1133">Transmembrane helix</keyword>
<proteinExistence type="predicted"/>
<evidence type="ECO:0000256" key="1">
    <source>
        <dbReference type="SAM" id="MobiDB-lite"/>
    </source>
</evidence>
<reference evidence="4" key="1">
    <citation type="journal article" date="2019" name="Int. J. Syst. Evol. Microbiol.">
        <title>The Global Catalogue of Microorganisms (GCM) 10K type strain sequencing project: providing services to taxonomists for standard genome sequencing and annotation.</title>
        <authorList>
            <consortium name="The Broad Institute Genomics Platform"/>
            <consortium name="The Broad Institute Genome Sequencing Center for Infectious Disease"/>
            <person name="Wu L."/>
            <person name="Ma J."/>
        </authorList>
    </citation>
    <scope>NUCLEOTIDE SEQUENCE [LARGE SCALE GENOMIC DNA]</scope>
    <source>
        <strain evidence="4">JCM 12607</strain>
    </source>
</reference>
<dbReference type="Gene3D" id="1.20.1740.10">
    <property type="entry name" value="Amino acid/polyamine transporter I"/>
    <property type="match status" value="1"/>
</dbReference>